<dbReference type="EnsemblPlants" id="AUR62029314-RA">
    <property type="protein sequence ID" value="AUR62029314-RA:cds"/>
    <property type="gene ID" value="AUR62029314"/>
</dbReference>
<accession>A0A803MH62</accession>
<feature type="region of interest" description="Disordered" evidence="1">
    <location>
        <begin position="233"/>
        <end position="284"/>
    </location>
</feature>
<proteinExistence type="predicted"/>
<dbReference type="SMR" id="A0A803MH62"/>
<dbReference type="PANTHER" id="PTHR33098">
    <property type="entry name" value="COTTON FIBER (DUF761)"/>
    <property type="match status" value="1"/>
</dbReference>
<dbReference type="InterPro" id="IPR008480">
    <property type="entry name" value="DUF761_pln"/>
</dbReference>
<dbReference type="RefSeq" id="XP_021726025.1">
    <property type="nucleotide sequence ID" value="XM_021870333.1"/>
</dbReference>
<organism evidence="3 4">
    <name type="scientific">Chenopodium quinoa</name>
    <name type="common">Quinoa</name>
    <dbReference type="NCBI Taxonomy" id="63459"/>
    <lineage>
        <taxon>Eukaryota</taxon>
        <taxon>Viridiplantae</taxon>
        <taxon>Streptophyta</taxon>
        <taxon>Embryophyta</taxon>
        <taxon>Tracheophyta</taxon>
        <taxon>Spermatophyta</taxon>
        <taxon>Magnoliopsida</taxon>
        <taxon>eudicotyledons</taxon>
        <taxon>Gunneridae</taxon>
        <taxon>Pentapetalae</taxon>
        <taxon>Caryophyllales</taxon>
        <taxon>Chenopodiaceae</taxon>
        <taxon>Chenopodioideae</taxon>
        <taxon>Atripliceae</taxon>
        <taxon>Chenopodium</taxon>
    </lineage>
</organism>
<dbReference type="InterPro" id="IPR025520">
    <property type="entry name" value="DUF4408"/>
</dbReference>
<dbReference type="OMA" id="SDTWDTH"/>
<evidence type="ECO:0000259" key="2">
    <source>
        <dbReference type="Pfam" id="PF14364"/>
    </source>
</evidence>
<dbReference type="PANTHER" id="PTHR33098:SF117">
    <property type="entry name" value="COTTON FIBER (DUF761)"/>
    <property type="match status" value="1"/>
</dbReference>
<name>A0A803MH62_CHEQI</name>
<protein>
    <recommendedName>
        <fullName evidence="2">DUF4408 domain-containing protein</fullName>
    </recommendedName>
</protein>
<dbReference type="Pfam" id="PF05553">
    <property type="entry name" value="DUF761"/>
    <property type="match status" value="1"/>
</dbReference>
<dbReference type="Proteomes" id="UP000596660">
    <property type="component" value="Unplaced"/>
</dbReference>
<dbReference type="KEGG" id="cqi:110693202"/>
<dbReference type="OrthoDB" id="1933168at2759"/>
<reference evidence="3" key="2">
    <citation type="submission" date="2021-03" db="UniProtKB">
        <authorList>
            <consortium name="EnsemblPlants"/>
        </authorList>
    </citation>
    <scope>IDENTIFICATION</scope>
</reference>
<dbReference type="Gramene" id="AUR62029314-RA">
    <property type="protein sequence ID" value="AUR62029314-RA:cds"/>
    <property type="gene ID" value="AUR62029314"/>
</dbReference>
<evidence type="ECO:0000313" key="3">
    <source>
        <dbReference type="EnsemblPlants" id="AUR62029314-RA:cds"/>
    </source>
</evidence>
<feature type="domain" description="DUF4408" evidence="2">
    <location>
        <begin position="38"/>
        <end position="70"/>
    </location>
</feature>
<gene>
    <name evidence="3" type="primary">LOC110693202</name>
</gene>
<sequence>MGMLPLKAVVVSTGVVSLAVILKLPLPVILDFLTSELPLFWSLALSWLRPPYMYLLINCIIISIVASSKLQPRGGDGNAETLVPAPASFPVADSEDVHVAVMEVAKEDDVVVFGYVDSPIVTKMDEPVKVVGGGSDDVEEREKFEDGDEFVLSKPVWNSPEKCAPVVVPEFSPVSSAEKPSFSARFGHRRAVKASPEGKAVLKVSRPKKQETLESTWRTITEGRSMPLTRHLKKSDTFAGASPEESPVKVMKKSDTFNNGRGSASPASASSRLRREPSLSQDELNRRVEAFIKKFNEEMRLQRQDSLNQYKEVVSRGSH</sequence>
<dbReference type="Pfam" id="PF14364">
    <property type="entry name" value="DUF4408"/>
    <property type="match status" value="1"/>
</dbReference>
<feature type="compositionally biased region" description="Basic and acidic residues" evidence="1">
    <location>
        <begin position="273"/>
        <end position="284"/>
    </location>
</feature>
<dbReference type="GeneID" id="110693202"/>
<evidence type="ECO:0000256" key="1">
    <source>
        <dbReference type="SAM" id="MobiDB-lite"/>
    </source>
</evidence>
<evidence type="ECO:0000313" key="4">
    <source>
        <dbReference type="Proteomes" id="UP000596660"/>
    </source>
</evidence>
<reference evidence="3" key="1">
    <citation type="journal article" date="2017" name="Nature">
        <title>The genome of Chenopodium quinoa.</title>
        <authorList>
            <person name="Jarvis D.E."/>
            <person name="Ho Y.S."/>
            <person name="Lightfoot D.J."/>
            <person name="Schmoeckel S.M."/>
            <person name="Li B."/>
            <person name="Borm T.J.A."/>
            <person name="Ohyanagi H."/>
            <person name="Mineta K."/>
            <person name="Michell C.T."/>
            <person name="Saber N."/>
            <person name="Kharbatia N.M."/>
            <person name="Rupper R.R."/>
            <person name="Sharp A.R."/>
            <person name="Dally N."/>
            <person name="Boughton B.A."/>
            <person name="Woo Y.H."/>
            <person name="Gao G."/>
            <person name="Schijlen E.G.W.M."/>
            <person name="Guo X."/>
            <person name="Momin A.A."/>
            <person name="Negrao S."/>
            <person name="Al-Babili S."/>
            <person name="Gehring C."/>
            <person name="Roessner U."/>
            <person name="Jung C."/>
            <person name="Murphy K."/>
            <person name="Arold S.T."/>
            <person name="Gojobori T."/>
            <person name="van der Linden C.G."/>
            <person name="van Loo E.N."/>
            <person name="Jellen E.N."/>
            <person name="Maughan P.J."/>
            <person name="Tester M."/>
        </authorList>
    </citation>
    <scope>NUCLEOTIDE SEQUENCE [LARGE SCALE GENOMIC DNA]</scope>
    <source>
        <strain evidence="3">cv. PI 614886</strain>
    </source>
</reference>
<dbReference type="AlphaFoldDB" id="A0A803MH62"/>
<keyword evidence="4" id="KW-1185">Reference proteome</keyword>